<keyword evidence="3" id="KW-1185">Reference proteome</keyword>
<organism evidence="2 3">
    <name type="scientific">Trichoderma asperellum (strain ATCC 204424 / CBS 433.97 / NBRC 101777)</name>
    <dbReference type="NCBI Taxonomy" id="1042311"/>
    <lineage>
        <taxon>Eukaryota</taxon>
        <taxon>Fungi</taxon>
        <taxon>Dikarya</taxon>
        <taxon>Ascomycota</taxon>
        <taxon>Pezizomycotina</taxon>
        <taxon>Sordariomycetes</taxon>
        <taxon>Hypocreomycetidae</taxon>
        <taxon>Hypocreales</taxon>
        <taxon>Hypocreaceae</taxon>
        <taxon>Trichoderma</taxon>
    </lineage>
</organism>
<gene>
    <name evidence="2" type="ORF">M441DRAFT_204690</name>
</gene>
<dbReference type="AlphaFoldDB" id="A0A2T3YS84"/>
<dbReference type="InterPro" id="IPR000999">
    <property type="entry name" value="RNase_III_dom"/>
</dbReference>
<dbReference type="Gene3D" id="1.10.1520.10">
    <property type="entry name" value="Ribonuclease III domain"/>
    <property type="match status" value="1"/>
</dbReference>
<feature type="domain" description="RNase III" evidence="1">
    <location>
        <begin position="18"/>
        <end position="149"/>
    </location>
</feature>
<dbReference type="SMART" id="SM00535">
    <property type="entry name" value="RIBOc"/>
    <property type="match status" value="1"/>
</dbReference>
<dbReference type="SUPFAM" id="SSF69065">
    <property type="entry name" value="RNase III domain-like"/>
    <property type="match status" value="1"/>
</dbReference>
<dbReference type="CDD" id="cd00593">
    <property type="entry name" value="RIBOc"/>
    <property type="match status" value="1"/>
</dbReference>
<evidence type="ECO:0000313" key="2">
    <source>
        <dbReference type="EMBL" id="PTB35428.1"/>
    </source>
</evidence>
<dbReference type="InterPro" id="IPR036389">
    <property type="entry name" value="RNase_III_sf"/>
</dbReference>
<dbReference type="GO" id="GO:0004525">
    <property type="term" value="F:ribonuclease III activity"/>
    <property type="evidence" value="ECO:0007669"/>
    <property type="project" value="InterPro"/>
</dbReference>
<reference evidence="2 3" key="1">
    <citation type="submission" date="2016-07" db="EMBL/GenBank/DDBJ databases">
        <title>Multiple horizontal gene transfer events from other fungi enriched the ability of initially mycotrophic Trichoderma (Ascomycota) to feed on dead plant biomass.</title>
        <authorList>
            <consortium name="DOE Joint Genome Institute"/>
            <person name="Aerts A."/>
            <person name="Atanasova L."/>
            <person name="Chenthamara K."/>
            <person name="Zhang J."/>
            <person name="Grujic M."/>
            <person name="Henrissat B."/>
            <person name="Kuo A."/>
            <person name="Salamov A."/>
            <person name="Lipzen A."/>
            <person name="Labutti K."/>
            <person name="Barry K."/>
            <person name="Miao Y."/>
            <person name="Rahimi M.J."/>
            <person name="Shen Q."/>
            <person name="Grigoriev I.V."/>
            <person name="Kubicek C.P."/>
            <person name="Druzhinina I.S."/>
        </authorList>
    </citation>
    <scope>NUCLEOTIDE SEQUENCE [LARGE SCALE GENOMIC DNA]</scope>
    <source>
        <strain evidence="2 3">CBS 433.97</strain>
    </source>
</reference>
<accession>A0A2T3YS84</accession>
<dbReference type="GO" id="GO:0006396">
    <property type="term" value="P:RNA processing"/>
    <property type="evidence" value="ECO:0007669"/>
    <property type="project" value="InterPro"/>
</dbReference>
<dbReference type="Pfam" id="PF00636">
    <property type="entry name" value="Ribonuclease_3"/>
    <property type="match status" value="1"/>
</dbReference>
<sequence length="149" mass="16097">MADNAIEKILQYHFQDPALLEEALHADGSTPSLSKDKPREHGNKALAMIGDAVLRLVVVNDGIVGGNTRQSCHEICMAETSNTALSKVLCKWEMDRFVHLPGSLKGTVARTTGASTTEAIVAAVWIDSDHDFDTVHRVIHNLHIGAGCT</sequence>
<name>A0A2T3YS84_TRIA4</name>
<dbReference type="Proteomes" id="UP000240493">
    <property type="component" value="Unassembled WGS sequence"/>
</dbReference>
<proteinExistence type="predicted"/>
<evidence type="ECO:0000259" key="1">
    <source>
        <dbReference type="SMART" id="SM00535"/>
    </source>
</evidence>
<dbReference type="EMBL" id="KZ679275">
    <property type="protein sequence ID" value="PTB35428.1"/>
    <property type="molecule type" value="Genomic_DNA"/>
</dbReference>
<protein>
    <recommendedName>
        <fullName evidence="1">RNase III domain-containing protein</fullName>
    </recommendedName>
</protein>
<dbReference type="STRING" id="1042311.A0A2T3YS84"/>
<evidence type="ECO:0000313" key="3">
    <source>
        <dbReference type="Proteomes" id="UP000240493"/>
    </source>
</evidence>
<dbReference type="OrthoDB" id="67027at2759"/>